<dbReference type="GO" id="GO:0005576">
    <property type="term" value="C:extracellular region"/>
    <property type="evidence" value="ECO:0007669"/>
    <property type="project" value="UniProtKB-SubCell"/>
</dbReference>
<sequence>MAGGGCPVGVRPGNRVNIIASGARGKTISPAWRPGRPRSEEGLVRIHPWRIGLLVLLVVAACVPGAPGPAPQATPSAQASDSPKPSPPPPTVEPTPTPGGGADELVVQVDDGSGQVTTWTLRCDPPGGDHPDPEAACAALEQHADALQPVPADRQCTMQYGGPQTATVTGSWRGQPVSSRFALTDGCEIARWTALTGLLPPAGS</sequence>
<feature type="domain" description="Subtilisin inhibitor" evidence="8">
    <location>
        <begin position="116"/>
        <end position="178"/>
    </location>
</feature>
<evidence type="ECO:0000313" key="9">
    <source>
        <dbReference type="EMBL" id="RCK71248.1"/>
    </source>
</evidence>
<accession>A0A367YZJ7</accession>
<evidence type="ECO:0000256" key="5">
    <source>
        <dbReference type="ARBA" id="ARBA00022900"/>
    </source>
</evidence>
<evidence type="ECO:0000256" key="2">
    <source>
        <dbReference type="ARBA" id="ARBA00010472"/>
    </source>
</evidence>
<dbReference type="PROSITE" id="PS00999">
    <property type="entry name" value="SSI"/>
    <property type="match status" value="1"/>
</dbReference>
<evidence type="ECO:0000256" key="1">
    <source>
        <dbReference type="ARBA" id="ARBA00004613"/>
    </source>
</evidence>
<evidence type="ECO:0000256" key="4">
    <source>
        <dbReference type="ARBA" id="ARBA00022690"/>
    </source>
</evidence>
<reference evidence="9 10" key="1">
    <citation type="submission" date="2018-07" db="EMBL/GenBank/DDBJ databases">
        <title>Desertimonas flava gen. nov. sp. nov.</title>
        <authorList>
            <person name="Liu S."/>
        </authorList>
    </citation>
    <scope>NUCLEOTIDE SEQUENCE [LARGE SCALE GENOMIC DNA]</scope>
    <source>
        <strain evidence="9 10">16Sb5-5</strain>
    </source>
</reference>
<dbReference type="SUPFAM" id="SSF55399">
    <property type="entry name" value="Subtilisin inhibitor"/>
    <property type="match status" value="1"/>
</dbReference>
<dbReference type="GO" id="GO:0004867">
    <property type="term" value="F:serine-type endopeptidase inhibitor activity"/>
    <property type="evidence" value="ECO:0007669"/>
    <property type="project" value="UniProtKB-KW"/>
</dbReference>
<gene>
    <name evidence="9" type="ORF">DT076_02010</name>
</gene>
<dbReference type="EMBL" id="QOUI01000001">
    <property type="protein sequence ID" value="RCK71248.1"/>
    <property type="molecule type" value="Genomic_DNA"/>
</dbReference>
<keyword evidence="6" id="KW-1015">Disulfide bond</keyword>
<feature type="compositionally biased region" description="Pro residues" evidence="7">
    <location>
        <begin position="84"/>
        <end position="97"/>
    </location>
</feature>
<evidence type="ECO:0000259" key="8">
    <source>
        <dbReference type="Pfam" id="PF00720"/>
    </source>
</evidence>
<evidence type="ECO:0000256" key="7">
    <source>
        <dbReference type="SAM" id="MobiDB-lite"/>
    </source>
</evidence>
<comment type="similarity">
    <text evidence="2">Belongs to the protease inhibitor I16 (SSI) family.</text>
</comment>
<proteinExistence type="inferred from homology"/>
<dbReference type="InterPro" id="IPR036819">
    <property type="entry name" value="Subtilisin_inhibitor-like_sf"/>
</dbReference>
<dbReference type="Gene3D" id="3.30.350.10">
    <property type="entry name" value="Subtilisin inhibitor-like"/>
    <property type="match status" value="1"/>
</dbReference>
<evidence type="ECO:0000256" key="3">
    <source>
        <dbReference type="ARBA" id="ARBA00022525"/>
    </source>
</evidence>
<dbReference type="AlphaFoldDB" id="A0A367YZJ7"/>
<feature type="region of interest" description="Disordered" evidence="7">
    <location>
        <begin position="68"/>
        <end position="103"/>
    </location>
</feature>
<evidence type="ECO:0000313" key="10">
    <source>
        <dbReference type="Proteomes" id="UP000252770"/>
    </source>
</evidence>
<name>A0A367YZJ7_9ACTN</name>
<organism evidence="9 10">
    <name type="scientific">Desertihabitans brevis</name>
    <dbReference type="NCBI Taxonomy" id="2268447"/>
    <lineage>
        <taxon>Bacteria</taxon>
        <taxon>Bacillati</taxon>
        <taxon>Actinomycetota</taxon>
        <taxon>Actinomycetes</taxon>
        <taxon>Propionibacteriales</taxon>
        <taxon>Propionibacteriaceae</taxon>
        <taxon>Desertihabitans</taxon>
    </lineage>
</organism>
<comment type="caution">
    <text evidence="9">The sequence shown here is derived from an EMBL/GenBank/DDBJ whole genome shotgun (WGS) entry which is preliminary data.</text>
</comment>
<dbReference type="Pfam" id="PF00720">
    <property type="entry name" value="SSI"/>
    <property type="match status" value="1"/>
</dbReference>
<dbReference type="InterPro" id="IPR023549">
    <property type="entry name" value="Subtilisin_inhibitor"/>
</dbReference>
<keyword evidence="10" id="KW-1185">Reference proteome</keyword>
<protein>
    <recommendedName>
        <fullName evidence="8">Subtilisin inhibitor domain-containing protein</fullName>
    </recommendedName>
</protein>
<evidence type="ECO:0000256" key="6">
    <source>
        <dbReference type="ARBA" id="ARBA00023157"/>
    </source>
</evidence>
<keyword evidence="5" id="KW-0722">Serine protease inhibitor</keyword>
<dbReference type="InterPro" id="IPR020054">
    <property type="entry name" value="Prot_inh_SSI_I16_CS"/>
</dbReference>
<keyword evidence="4" id="KW-0646">Protease inhibitor</keyword>
<comment type="subcellular location">
    <subcellularLocation>
        <location evidence="1">Secreted</location>
    </subcellularLocation>
</comment>
<dbReference type="Proteomes" id="UP000252770">
    <property type="component" value="Unassembled WGS sequence"/>
</dbReference>
<keyword evidence="3" id="KW-0964">Secreted</keyword>